<protein>
    <recommendedName>
        <fullName evidence="3">malate dehydrogenase</fullName>
        <ecNumber evidence="3">1.1.1.37</ecNumber>
    </recommendedName>
</protein>
<dbReference type="Pfam" id="PF07690">
    <property type="entry name" value="MFS_1"/>
    <property type="match status" value="1"/>
</dbReference>
<dbReference type="GO" id="GO:0032259">
    <property type="term" value="P:methylation"/>
    <property type="evidence" value="ECO:0007669"/>
    <property type="project" value="UniProtKB-KW"/>
</dbReference>
<dbReference type="SUPFAM" id="SSF51735">
    <property type="entry name" value="NAD(P)-binding Rossmann-fold domains"/>
    <property type="match status" value="1"/>
</dbReference>
<name>A0A9P1M634_9DINO</name>
<evidence type="ECO:0000259" key="15">
    <source>
        <dbReference type="Pfam" id="PF02866"/>
    </source>
</evidence>
<dbReference type="GO" id="GO:0006099">
    <property type="term" value="P:tricarboxylic acid cycle"/>
    <property type="evidence" value="ECO:0007669"/>
    <property type="project" value="UniProtKB-KW"/>
</dbReference>
<evidence type="ECO:0000256" key="5">
    <source>
        <dbReference type="ARBA" id="ARBA00022603"/>
    </source>
</evidence>
<feature type="transmembrane region" description="Helical" evidence="13">
    <location>
        <begin position="907"/>
        <end position="926"/>
    </location>
</feature>
<dbReference type="FunFam" id="3.40.50.720:FF:000268">
    <property type="entry name" value="Malate dehydrogenase"/>
    <property type="match status" value="1"/>
</dbReference>
<dbReference type="PANTHER" id="PTHR11540">
    <property type="entry name" value="MALATE AND LACTATE DEHYDROGENASE"/>
    <property type="match status" value="1"/>
</dbReference>
<dbReference type="InterPro" id="IPR036259">
    <property type="entry name" value="MFS_trans_sf"/>
</dbReference>
<keyword evidence="7 11" id="KW-0949">S-adenosyl-L-methionine</keyword>
<keyword evidence="9" id="KW-0520">NAD</keyword>
<dbReference type="GO" id="GO:0005506">
    <property type="term" value="F:iron ion binding"/>
    <property type="evidence" value="ECO:0007669"/>
    <property type="project" value="InterPro"/>
</dbReference>
<evidence type="ECO:0000256" key="7">
    <source>
        <dbReference type="ARBA" id="ARBA00022691"/>
    </source>
</evidence>
<dbReference type="FunFam" id="3.90.110.10:FF:000001">
    <property type="entry name" value="Malate dehydrogenase"/>
    <property type="match status" value="1"/>
</dbReference>
<comment type="caution">
    <text evidence="16">The sequence shown here is derived from an EMBL/GenBank/DDBJ whole genome shotgun (WGS) entry which is preliminary data.</text>
</comment>
<dbReference type="GO" id="GO:0008173">
    <property type="term" value="F:RNA methyltransferase activity"/>
    <property type="evidence" value="ECO:0007669"/>
    <property type="project" value="InterPro"/>
</dbReference>
<dbReference type="InterPro" id="IPR001252">
    <property type="entry name" value="Malate_DH_AS"/>
</dbReference>
<keyword evidence="13" id="KW-0812">Transmembrane</keyword>
<keyword evidence="6 11" id="KW-0808">Transferase</keyword>
<dbReference type="PROSITE" id="PS01231">
    <property type="entry name" value="TRMA_2"/>
    <property type="match status" value="1"/>
</dbReference>
<feature type="transmembrane region" description="Helical" evidence="13">
    <location>
        <begin position="747"/>
        <end position="771"/>
    </location>
</feature>
<evidence type="ECO:0000313" key="16">
    <source>
        <dbReference type="EMBL" id="CAI4020634.1"/>
    </source>
</evidence>
<comment type="caution">
    <text evidence="11">Lacks conserved residue(s) required for the propagation of feature annotation.</text>
</comment>
<dbReference type="Pfam" id="PF05958">
    <property type="entry name" value="tRNA_U5-meth_tr"/>
    <property type="match status" value="1"/>
</dbReference>
<comment type="similarity">
    <text evidence="11">Belongs to the class I-like SAM-binding methyltransferase superfamily. RNA M5U methyltransferase family.</text>
</comment>
<dbReference type="InterPro" id="IPR030391">
    <property type="entry name" value="MeTrfase_TrmA_CS"/>
</dbReference>
<dbReference type="InterPro" id="IPR001236">
    <property type="entry name" value="Lactate/malate_DH_N"/>
</dbReference>
<dbReference type="Proteomes" id="UP001152797">
    <property type="component" value="Unassembled WGS sequence"/>
</dbReference>
<reference evidence="17 18" key="2">
    <citation type="submission" date="2024-05" db="EMBL/GenBank/DDBJ databases">
        <authorList>
            <person name="Chen Y."/>
            <person name="Shah S."/>
            <person name="Dougan E. K."/>
            <person name="Thang M."/>
            <person name="Chan C."/>
        </authorList>
    </citation>
    <scope>NUCLEOTIDE SEQUENCE [LARGE SCALE GENOMIC DNA]</scope>
</reference>
<feature type="transmembrane region" description="Helical" evidence="13">
    <location>
        <begin position="783"/>
        <end position="802"/>
    </location>
</feature>
<dbReference type="EMBL" id="CAMXCT020006823">
    <property type="protein sequence ID" value="CAL1174009.1"/>
    <property type="molecule type" value="Genomic_DNA"/>
</dbReference>
<dbReference type="GO" id="GO:0022857">
    <property type="term" value="F:transmembrane transporter activity"/>
    <property type="evidence" value="ECO:0007669"/>
    <property type="project" value="InterPro"/>
</dbReference>
<dbReference type="PROSITE" id="PS00068">
    <property type="entry name" value="MDH"/>
    <property type="match status" value="1"/>
</dbReference>
<feature type="domain" description="Lactate/malate dehydrogenase N-terminal" evidence="14">
    <location>
        <begin position="1701"/>
        <end position="1852"/>
    </location>
</feature>
<dbReference type="NCBIfam" id="TIGR01772">
    <property type="entry name" value="MDH_euk_gproteo"/>
    <property type="match status" value="1"/>
</dbReference>
<evidence type="ECO:0000313" key="17">
    <source>
        <dbReference type="EMBL" id="CAL4807946.1"/>
    </source>
</evidence>
<evidence type="ECO:0000256" key="3">
    <source>
        <dbReference type="ARBA" id="ARBA00012995"/>
    </source>
</evidence>
<feature type="active site" description="Nucleophile" evidence="11">
    <location>
        <position position="419"/>
    </location>
</feature>
<dbReference type="GO" id="GO:0016705">
    <property type="term" value="F:oxidoreductase activity, acting on paired donors, with incorporation or reduction of molecular oxygen"/>
    <property type="evidence" value="ECO:0007669"/>
    <property type="project" value="InterPro"/>
</dbReference>
<comment type="similarity">
    <text evidence="1">Belongs to the LDH/MDH superfamily. MDH type 1 family.</text>
</comment>
<dbReference type="SUPFAM" id="SSF53448">
    <property type="entry name" value="Nucleotide-diphospho-sugar transferases"/>
    <property type="match status" value="1"/>
</dbReference>
<dbReference type="EMBL" id="CAMXCT030006823">
    <property type="protein sequence ID" value="CAL4807946.1"/>
    <property type="molecule type" value="Genomic_DNA"/>
</dbReference>
<evidence type="ECO:0000256" key="12">
    <source>
        <dbReference type="SAM" id="MobiDB-lite"/>
    </source>
</evidence>
<keyword evidence="13" id="KW-1133">Transmembrane helix</keyword>
<feature type="transmembrane region" description="Helical" evidence="13">
    <location>
        <begin position="814"/>
        <end position="835"/>
    </location>
</feature>
<evidence type="ECO:0000256" key="13">
    <source>
        <dbReference type="SAM" id="Phobius"/>
    </source>
</evidence>
<dbReference type="InterPro" id="IPR036396">
    <property type="entry name" value="Cyt_P450_sf"/>
</dbReference>
<dbReference type="InterPro" id="IPR029044">
    <property type="entry name" value="Nucleotide-diphossugar_trans"/>
</dbReference>
<feature type="binding site" evidence="11">
    <location>
        <position position="349"/>
    </location>
    <ligand>
        <name>S-adenosyl-L-methionine</name>
        <dbReference type="ChEBI" id="CHEBI:59789"/>
    </ligand>
</feature>
<feature type="domain" description="Lactate/malate dehydrogenase C-terminal" evidence="15">
    <location>
        <begin position="1854"/>
        <end position="2015"/>
    </location>
</feature>
<evidence type="ECO:0000256" key="8">
    <source>
        <dbReference type="ARBA" id="ARBA00023002"/>
    </source>
</evidence>
<comment type="subunit">
    <text evidence="2">Homodimer.</text>
</comment>
<dbReference type="SUPFAM" id="SSF48264">
    <property type="entry name" value="Cytochrome P450"/>
    <property type="match status" value="1"/>
</dbReference>
<evidence type="ECO:0000256" key="1">
    <source>
        <dbReference type="ARBA" id="ARBA00008824"/>
    </source>
</evidence>
<dbReference type="PANTHER" id="PTHR11540:SF16">
    <property type="entry name" value="MALATE DEHYDROGENASE, MITOCHONDRIAL"/>
    <property type="match status" value="1"/>
</dbReference>
<evidence type="ECO:0000313" key="18">
    <source>
        <dbReference type="Proteomes" id="UP001152797"/>
    </source>
</evidence>
<feature type="transmembrane region" description="Helical" evidence="13">
    <location>
        <begin position="577"/>
        <end position="599"/>
    </location>
</feature>
<keyword evidence="18" id="KW-1185">Reference proteome</keyword>
<dbReference type="GO" id="GO:0016757">
    <property type="term" value="F:glycosyltransferase activity"/>
    <property type="evidence" value="ECO:0007669"/>
    <property type="project" value="InterPro"/>
</dbReference>
<feature type="transmembrane region" description="Helical" evidence="13">
    <location>
        <begin position="540"/>
        <end position="565"/>
    </location>
</feature>
<dbReference type="Pfam" id="PF05704">
    <property type="entry name" value="Caps_synth"/>
    <property type="match status" value="1"/>
</dbReference>
<evidence type="ECO:0000256" key="4">
    <source>
        <dbReference type="ARBA" id="ARBA00022532"/>
    </source>
</evidence>
<dbReference type="Gene3D" id="3.40.50.150">
    <property type="entry name" value="Vaccinia Virus protein VP39"/>
    <property type="match status" value="1"/>
</dbReference>
<evidence type="ECO:0000256" key="6">
    <source>
        <dbReference type="ARBA" id="ARBA00022679"/>
    </source>
</evidence>
<accession>A0A9P1M634</accession>
<sequence>MEEDSMDVLLTRPARSGRTGQRPFGSLGDPIEVDRYDELFQKKVADVKEQLARTVPRPVLDEAQMFSSLSTRSQHRAGPLAIKRPSPARRSDGIFLEFSNWDPIAKDHSLIDPLEVPIFSLLISGAMEAMRTMPITLDEEATECGEDEWECVDVDKSTRSTSKTTDWGKIIGHGLRSVQFHSTLSGELIVCLAYYNARLQSLKRGEVLPEEDGDTFETSSQGKAWLAAAAEFKALLHQGVEAAGVQGSTIEVMGRWKRRHLAVGRDFVEESFTLADGRTLFYKQPEGQFSNPNPSCEVHCLNWLCQEAKEAGRLARRARRSPVLLELHCGGGNNTVAVARGFGEVRAVEINKRLAEAAEENLRKNNITNTRVIRAASADIDASVYAGCDVVLVDPPRAGLDQQTRTVVAEMDQILYISCNPLALASDLEYLREGHEVVSLAIFDMFPYTSHVECAVRVRRIEEAIQPQVDPVVWRKWAKLLFVVVLSTLGQMEKDSLLKSPTGWGDINEAEGAEAKRAESLSLKEERDERHPKMVAGMRLVAYTVSMMVFGMICSALGPSIPWLAENAEVSPETLGYLPAAQAVMCIISGLASSVVALLPRRFHHRLLCLLTLWLAGFFAVLPLASSSIYALVVVYALQVLPRPWIGQMTNLLVSQLFEDPSISSAAQSLNQGGFALGCVSMVLLEQYGSEAFGGAAVFYMAGGFTALSAFLFLVLPRLEDDLVESVEKDIESNQPSQPKQSLSISAFSIAAAGLGVLAVGVEVACGTWLITAMTQMGFDSSVSSSSTVVFWILFAMSRLVLAPLFCKIFRPKASSVVIVGATFSAVGCIPAAIWPQEISAILVGVAGVALGAGPSYSMIISMAKERRSTGLNSIDSAMFSIASSLGAGGVPFLMSRVLRVFGSDGFFPTLLSMSVVLVVMTIILARSARSARSPKTPQSTESESESTESRESTCSGEASHSHESEESEESVVPVVPVVPGIIWTYWEQGWQHAPALCQACAKSWEVTNPELEMRKISAADIPELVPELSQWKRFWELPAAQRSDLLRLAILEKFGGIWVDATLFSSAPIMPWLEGLKAQQSRKAGQTEEEADRPDFFFVFDRSDSKSWPYDPFLQCELLISSWFIASTAKHQLTSQWLTSLRKEVLKSQVHYFVIHNTFRDILEDAKMLELFNQMPKVSARHPHLLEFEVGFATCAAEGPRSLLQTSLSAAPMQKLTHKVLQQNFLMALVNPCLEEGTMFNTLLSLNGNAKDFIPCLSFSNTFRANAELISEEQEQRSKVHSSWQIFVHVVYASPQNVTGDASWLSVCCMWLTLPVSCVQGICGGLCQFVMAFMVLGCYCIQAIPQWLCCSAMGSAECGRPCILAPSWWRYVIGGLTALIANSRSRLALFIWEWKAFGEDEHFWHGEGFWSVKYEECSNIMKSQQRRSDSFACIQASNILLFMSNTGPESEWAHMRSALHSTLLDKGSTYYSERQKKLRGLIASDWPNAQVEDFNDKTKLQLIVVKCVFYMMFGVWLDNADADTLRAWRTKAVSFVLPRLVHRFLFNLLLRKVQGLRVDTVRLVEKHGLQSFILEINEKLPPKYRRTPAVKLCDEIMFAVGFAGIGGTCACCETLAAFLQCKIPEEASAHLISFEKYPTSAEMIAAYKSNPVTYIKDTVVRFRGREYTMKENTLNQYTLSMANRDPSVFTNPDVFDPTRKVCVVGGAGGIGQPLSMLMAMDPNVSELCVYDLTLAMVPAEGVAADLSHLNMKCKVKGYAFDKDDKAIDKAGECLTGCHLVLVPAGVPRKPGQDRKDLLKTNAGIAKNIVEACAKFCPEAVVGLIVNPVNSVVPAMCEMWKKKGLNPAKIVGITTLDVVRADKFVHEMTGAPMADVSVPVIGGHAGTTILPLFSQCQVGKTLPADKIPDLDKKVQDAGTVVVAAKNGKGSATLSMAYAGARLGKAVLAGLNGEAVTECAYVESKVTELPYFASKVTFGKQGVETVHPLGDLNEYEQGRLKALMPVLKEEIDAGLEYAKENDFAA</sequence>
<dbReference type="InterPro" id="IPR010280">
    <property type="entry name" value="U5_MeTrfase_fam"/>
</dbReference>
<feature type="binding site" evidence="11">
    <location>
        <position position="394"/>
    </location>
    <ligand>
        <name>S-adenosyl-L-methionine</name>
        <dbReference type="ChEBI" id="CHEBI:59789"/>
    </ligand>
</feature>
<dbReference type="CDD" id="cd01337">
    <property type="entry name" value="MDH_glyoxysomal_mitochondrial"/>
    <property type="match status" value="1"/>
</dbReference>
<feature type="transmembrane region" description="Helical" evidence="13">
    <location>
        <begin position="692"/>
        <end position="716"/>
    </location>
</feature>
<dbReference type="SUPFAM" id="SSF103473">
    <property type="entry name" value="MFS general substrate transporter"/>
    <property type="match status" value="1"/>
</dbReference>
<dbReference type="InterPro" id="IPR029063">
    <property type="entry name" value="SAM-dependent_MTases_sf"/>
</dbReference>
<reference evidence="16" key="1">
    <citation type="submission" date="2022-10" db="EMBL/GenBank/DDBJ databases">
        <authorList>
            <person name="Chen Y."/>
            <person name="Dougan E. K."/>
            <person name="Chan C."/>
            <person name="Rhodes N."/>
            <person name="Thang M."/>
        </authorList>
    </citation>
    <scope>NUCLEOTIDE SEQUENCE</scope>
</reference>
<dbReference type="Pfam" id="PF02866">
    <property type="entry name" value="Ldh_1_C"/>
    <property type="match status" value="1"/>
</dbReference>
<dbReference type="CDD" id="cd02440">
    <property type="entry name" value="AdoMet_MTases"/>
    <property type="match status" value="1"/>
</dbReference>
<dbReference type="Gene3D" id="3.40.50.720">
    <property type="entry name" value="NAD(P)-binding Rossmann-like Domain"/>
    <property type="match status" value="1"/>
</dbReference>
<dbReference type="InterPro" id="IPR022383">
    <property type="entry name" value="Lactate/malate_DH_C"/>
</dbReference>
<dbReference type="GO" id="GO:0030060">
    <property type="term" value="F:L-malate dehydrogenase (NAD+) activity"/>
    <property type="evidence" value="ECO:0007669"/>
    <property type="project" value="UniProtKB-EC"/>
</dbReference>
<proteinExistence type="inferred from homology"/>
<evidence type="ECO:0000259" key="14">
    <source>
        <dbReference type="Pfam" id="PF00056"/>
    </source>
</evidence>
<dbReference type="EC" id="1.1.1.37" evidence="3"/>
<dbReference type="InterPro" id="IPR015955">
    <property type="entry name" value="Lactate_DH/Glyco_Ohase_4_C"/>
</dbReference>
<dbReference type="SUPFAM" id="SSF53335">
    <property type="entry name" value="S-adenosyl-L-methionine-dependent methyltransferases"/>
    <property type="match status" value="1"/>
</dbReference>
<dbReference type="Gene3D" id="1.20.1250.20">
    <property type="entry name" value="MFS general substrate transporter like domains"/>
    <property type="match status" value="1"/>
</dbReference>
<dbReference type="Gene3D" id="3.90.550.20">
    <property type="match status" value="1"/>
</dbReference>
<dbReference type="OrthoDB" id="10250660at2759"/>
<keyword evidence="4" id="KW-0816">Tricarboxylic acid cycle</keyword>
<dbReference type="InterPro" id="IPR008441">
    <property type="entry name" value="AfumC-like_glycosyl_Trfase"/>
</dbReference>
<dbReference type="GO" id="GO:0006108">
    <property type="term" value="P:malate metabolic process"/>
    <property type="evidence" value="ECO:0007669"/>
    <property type="project" value="InterPro"/>
</dbReference>
<evidence type="ECO:0000256" key="2">
    <source>
        <dbReference type="ARBA" id="ARBA00011738"/>
    </source>
</evidence>
<evidence type="ECO:0000256" key="11">
    <source>
        <dbReference type="PROSITE-ProRule" id="PRU01024"/>
    </source>
</evidence>
<dbReference type="InterPro" id="IPR011701">
    <property type="entry name" value="MFS"/>
</dbReference>
<dbReference type="GO" id="GO:0004497">
    <property type="term" value="F:monooxygenase activity"/>
    <property type="evidence" value="ECO:0007669"/>
    <property type="project" value="InterPro"/>
</dbReference>
<dbReference type="Gene3D" id="3.90.110.10">
    <property type="entry name" value="Lactate dehydrogenase/glycoside hydrolase, family 4, C-terminal"/>
    <property type="match status" value="1"/>
</dbReference>
<dbReference type="GO" id="GO:0006396">
    <property type="term" value="P:RNA processing"/>
    <property type="evidence" value="ECO:0007669"/>
    <property type="project" value="InterPro"/>
</dbReference>
<feature type="transmembrane region" description="Helical" evidence="13">
    <location>
        <begin position="841"/>
        <end position="863"/>
    </location>
</feature>
<gene>
    <name evidence="16" type="ORF">C1SCF055_LOCUS45035</name>
</gene>
<keyword evidence="5 11" id="KW-0489">Methyltransferase</keyword>
<dbReference type="Pfam" id="PF00056">
    <property type="entry name" value="Ldh_1_N"/>
    <property type="match status" value="1"/>
</dbReference>
<feature type="region of interest" description="Disordered" evidence="12">
    <location>
        <begin position="1"/>
        <end position="29"/>
    </location>
</feature>
<feature type="transmembrane region" description="Helical" evidence="13">
    <location>
        <begin position="611"/>
        <end position="638"/>
    </location>
</feature>
<dbReference type="SUPFAM" id="SSF56327">
    <property type="entry name" value="LDH C-terminal domain-like"/>
    <property type="match status" value="1"/>
</dbReference>
<dbReference type="PROSITE" id="PS51687">
    <property type="entry name" value="SAM_MT_RNA_M5U"/>
    <property type="match status" value="1"/>
</dbReference>
<keyword evidence="13" id="KW-0472">Membrane</keyword>
<dbReference type="EMBL" id="CAMXCT010006823">
    <property type="protein sequence ID" value="CAI4020634.1"/>
    <property type="molecule type" value="Genomic_DNA"/>
</dbReference>
<dbReference type="InterPro" id="IPR036291">
    <property type="entry name" value="NAD(P)-bd_dom_sf"/>
</dbReference>
<comment type="catalytic activity">
    <reaction evidence="10">
        <text>(S)-malate + NAD(+) = oxaloacetate + NADH + H(+)</text>
        <dbReference type="Rhea" id="RHEA:21432"/>
        <dbReference type="ChEBI" id="CHEBI:15378"/>
        <dbReference type="ChEBI" id="CHEBI:15589"/>
        <dbReference type="ChEBI" id="CHEBI:16452"/>
        <dbReference type="ChEBI" id="CHEBI:57540"/>
        <dbReference type="ChEBI" id="CHEBI:57945"/>
        <dbReference type="EC" id="1.1.1.37"/>
    </reaction>
</comment>
<evidence type="ECO:0000256" key="10">
    <source>
        <dbReference type="ARBA" id="ARBA00048313"/>
    </source>
</evidence>
<dbReference type="InterPro" id="IPR010097">
    <property type="entry name" value="Malate_DH_type1"/>
</dbReference>
<keyword evidence="8" id="KW-0560">Oxidoreductase</keyword>
<dbReference type="GO" id="GO:0020037">
    <property type="term" value="F:heme binding"/>
    <property type="evidence" value="ECO:0007669"/>
    <property type="project" value="InterPro"/>
</dbReference>
<dbReference type="GO" id="GO:0005737">
    <property type="term" value="C:cytoplasm"/>
    <property type="evidence" value="ECO:0007669"/>
    <property type="project" value="TreeGrafter"/>
</dbReference>
<evidence type="ECO:0000256" key="9">
    <source>
        <dbReference type="ARBA" id="ARBA00023027"/>
    </source>
</evidence>
<organism evidence="16">
    <name type="scientific">Cladocopium goreaui</name>
    <dbReference type="NCBI Taxonomy" id="2562237"/>
    <lineage>
        <taxon>Eukaryota</taxon>
        <taxon>Sar</taxon>
        <taxon>Alveolata</taxon>
        <taxon>Dinophyceae</taxon>
        <taxon>Suessiales</taxon>
        <taxon>Symbiodiniaceae</taxon>
        <taxon>Cladocopium</taxon>
    </lineage>
</organism>
<feature type="region of interest" description="Disordered" evidence="12">
    <location>
        <begin position="932"/>
        <end position="972"/>
    </location>
</feature>